<dbReference type="SMART" id="SM00530">
    <property type="entry name" value="HTH_XRE"/>
    <property type="match status" value="1"/>
</dbReference>
<dbReference type="Proteomes" id="UP000294619">
    <property type="component" value="Unassembled WGS sequence"/>
</dbReference>
<comment type="caution">
    <text evidence="2">The sequence shown here is derived from an EMBL/GenBank/DDBJ whole genome shotgun (WGS) entry which is preliminary data.</text>
</comment>
<dbReference type="CDD" id="cd00093">
    <property type="entry name" value="HTH_XRE"/>
    <property type="match status" value="1"/>
</dbReference>
<sequence>MIKDPELELVSLTDVKKTLMKDPEFAAEYDALEERRKLVEMLKAARLELKLTQSDIAEKSGINVKNISRLERGIVSPTLTTLSRYAHALGGSLTFQLQQ</sequence>
<accession>A0A4R3Y3N7</accession>
<feature type="domain" description="HTH cro/C1-type" evidence="1">
    <location>
        <begin position="42"/>
        <end position="96"/>
    </location>
</feature>
<reference evidence="2 3" key="1">
    <citation type="submission" date="2019-03" db="EMBL/GenBank/DDBJ databases">
        <title>Genomic Encyclopedia of Type Strains, Phase IV (KMG-IV): sequencing the most valuable type-strain genomes for metagenomic binning, comparative biology and taxonomic classification.</title>
        <authorList>
            <person name="Goeker M."/>
        </authorList>
    </citation>
    <scope>NUCLEOTIDE SEQUENCE [LARGE SCALE GENOMIC DNA]</scope>
    <source>
        <strain evidence="2 3">DSM 28140</strain>
    </source>
</reference>
<evidence type="ECO:0000313" key="3">
    <source>
        <dbReference type="Proteomes" id="UP000294619"/>
    </source>
</evidence>
<dbReference type="InterPro" id="IPR010982">
    <property type="entry name" value="Lambda_DNA-bd_dom_sf"/>
</dbReference>
<dbReference type="GO" id="GO:0003677">
    <property type="term" value="F:DNA binding"/>
    <property type="evidence" value="ECO:0007669"/>
    <property type="project" value="InterPro"/>
</dbReference>
<dbReference type="RefSeq" id="WP_198362720.1">
    <property type="nucleotide sequence ID" value="NZ_LEKL01000003.1"/>
</dbReference>
<gene>
    <name evidence="2" type="ORF">EDC16_10739</name>
</gene>
<dbReference type="AlphaFoldDB" id="A0A4R3Y3N7"/>
<evidence type="ECO:0000313" key="2">
    <source>
        <dbReference type="EMBL" id="TCV85971.1"/>
    </source>
</evidence>
<dbReference type="EMBL" id="SMCP01000007">
    <property type="protein sequence ID" value="TCV85971.1"/>
    <property type="molecule type" value="Genomic_DNA"/>
</dbReference>
<dbReference type="PROSITE" id="PS50943">
    <property type="entry name" value="HTH_CROC1"/>
    <property type="match status" value="1"/>
</dbReference>
<dbReference type="InterPro" id="IPR001387">
    <property type="entry name" value="Cro/C1-type_HTH"/>
</dbReference>
<dbReference type="Gene3D" id="1.10.260.40">
    <property type="entry name" value="lambda repressor-like DNA-binding domains"/>
    <property type="match status" value="1"/>
</dbReference>
<organism evidence="2 3">
    <name type="scientific">Testudinibacter aquarius</name>
    <dbReference type="NCBI Taxonomy" id="1524974"/>
    <lineage>
        <taxon>Bacteria</taxon>
        <taxon>Pseudomonadati</taxon>
        <taxon>Pseudomonadota</taxon>
        <taxon>Gammaproteobacteria</taxon>
        <taxon>Pasteurellales</taxon>
        <taxon>Pasteurellaceae</taxon>
        <taxon>Testudinibacter</taxon>
    </lineage>
</organism>
<protein>
    <submittedName>
        <fullName evidence="2">Helix-turn-helix protein</fullName>
    </submittedName>
</protein>
<name>A0A4R3Y3N7_9PAST</name>
<proteinExistence type="predicted"/>
<dbReference type="Pfam" id="PF01381">
    <property type="entry name" value="HTH_3"/>
    <property type="match status" value="1"/>
</dbReference>
<evidence type="ECO:0000259" key="1">
    <source>
        <dbReference type="PROSITE" id="PS50943"/>
    </source>
</evidence>
<dbReference type="SUPFAM" id="SSF47413">
    <property type="entry name" value="lambda repressor-like DNA-binding domains"/>
    <property type="match status" value="1"/>
</dbReference>